<keyword evidence="1" id="KW-0443">Lipid metabolism</keyword>
<accession>A0ABQ6LY97</accession>
<organism evidence="5 6">
    <name type="scientific">Biformimicrobium ophioploci</name>
    <dbReference type="NCBI Taxonomy" id="3036711"/>
    <lineage>
        <taxon>Bacteria</taxon>
        <taxon>Pseudomonadati</taxon>
        <taxon>Pseudomonadota</taxon>
        <taxon>Gammaproteobacteria</taxon>
        <taxon>Cellvibrionales</taxon>
        <taxon>Microbulbiferaceae</taxon>
        <taxon>Biformimicrobium</taxon>
    </lineage>
</organism>
<evidence type="ECO:0000313" key="6">
    <source>
        <dbReference type="Proteomes" id="UP001224392"/>
    </source>
</evidence>
<evidence type="ECO:0000256" key="1">
    <source>
        <dbReference type="ARBA" id="ARBA00023098"/>
    </source>
</evidence>
<proteinExistence type="predicted"/>
<dbReference type="SUPFAM" id="SSF52151">
    <property type="entry name" value="FabD/lysophospholipase-like"/>
    <property type="match status" value="1"/>
</dbReference>
<dbReference type="EMBL" id="BSYJ01000003">
    <property type="protein sequence ID" value="GMG87051.1"/>
    <property type="molecule type" value="Genomic_DNA"/>
</dbReference>
<gene>
    <name evidence="5" type="ORF">MNKW57_13720</name>
</gene>
<evidence type="ECO:0000256" key="2">
    <source>
        <dbReference type="PROSITE-ProRule" id="PRU01161"/>
    </source>
</evidence>
<dbReference type="InterPro" id="IPR016035">
    <property type="entry name" value="Acyl_Trfase/lysoPLipase"/>
</dbReference>
<dbReference type="PROSITE" id="PS51635">
    <property type="entry name" value="PNPLA"/>
    <property type="match status" value="1"/>
</dbReference>
<comment type="caution">
    <text evidence="2">Lacks conserved residue(s) required for the propagation of feature annotation.</text>
</comment>
<reference evidence="5 6" key="1">
    <citation type="submission" date="2023-04" db="EMBL/GenBank/DDBJ databases">
        <title>Marinobulbifer ophiurae gen. nov., sp. Nov., isolate from tissue of brittle star Ophioplocus japonicus.</title>
        <authorList>
            <person name="Kawano K."/>
            <person name="Sawayama S."/>
            <person name="Nakagawa S."/>
        </authorList>
    </citation>
    <scope>NUCLEOTIDE SEQUENCE [LARGE SCALE GENOMIC DNA]</scope>
    <source>
        <strain evidence="5 6">NKW57</strain>
    </source>
</reference>
<comment type="caution">
    <text evidence="5">The sequence shown here is derived from an EMBL/GenBank/DDBJ whole genome shotgun (WGS) entry which is preliminary data.</text>
</comment>
<protein>
    <submittedName>
        <fullName evidence="5">Patatin-like phospholipase family protein</fullName>
    </submittedName>
</protein>
<dbReference type="Gene3D" id="3.40.1090.10">
    <property type="entry name" value="Cytosolic phospholipase A2 catalytic domain"/>
    <property type="match status" value="2"/>
</dbReference>
<evidence type="ECO:0000256" key="3">
    <source>
        <dbReference type="SAM" id="SignalP"/>
    </source>
</evidence>
<keyword evidence="6" id="KW-1185">Reference proteome</keyword>
<feature type="signal peptide" evidence="3">
    <location>
        <begin position="1"/>
        <end position="34"/>
    </location>
</feature>
<feature type="domain" description="PNPLA" evidence="4">
    <location>
        <begin position="65"/>
        <end position="288"/>
    </location>
</feature>
<evidence type="ECO:0000313" key="5">
    <source>
        <dbReference type="EMBL" id="GMG87051.1"/>
    </source>
</evidence>
<evidence type="ECO:0000259" key="4">
    <source>
        <dbReference type="PROSITE" id="PS51635"/>
    </source>
</evidence>
<sequence length="480" mass="52644">MCEPYTPRRMETIKKPLGLLLGCLLLAGCAATRAPQNPPIPYLDESSGYRPSLFSQSYGDHQVILAFSGGGTRASALSYGVMKELRDTSIPDGPAGYPAAESDAPASAQSTSLLSEVDLISSVSGGSFTAAYYGLYGERIFEDYEKDFLKSGVQSTLIRRLFNPMYWGRLLFGGYDRTELAIEYYDQLLFKGATYADLSKGDLPFVAITATDLYSGLGIVFSQDYFDFFCSDLDEFSVARAVTASSAVPVAFPTVVLNNFNGNCGVPKSFLRATGNVATSEYQVTPQDRPLVFGLVNRREAYAALVRRPYIHLVDGGVADNLGLRALLEHMALTDEQTFIRQIANAPEKNLVILVNAEVSTDSEIGLSAAKPGAIQAASTLTNMGLEETSRKTKELFREKAREFERITAELGYPKQVYFVEISFASIPSKEAKLFFNKLPTSLELKHDEVDRLIAAGRKLLRNNPEFQRFLRDAGGTGPR</sequence>
<dbReference type="Pfam" id="PF01734">
    <property type="entry name" value="Patatin"/>
    <property type="match status" value="1"/>
</dbReference>
<feature type="chain" id="PRO_5045355620" evidence="3">
    <location>
        <begin position="35"/>
        <end position="480"/>
    </location>
</feature>
<dbReference type="Proteomes" id="UP001224392">
    <property type="component" value="Unassembled WGS sequence"/>
</dbReference>
<name>A0ABQ6LY97_9GAMM</name>
<dbReference type="InterPro" id="IPR002641">
    <property type="entry name" value="PNPLA_dom"/>
</dbReference>
<keyword evidence="3" id="KW-0732">Signal</keyword>